<dbReference type="AlphaFoldDB" id="A0AAV1RX21"/>
<protein>
    <submittedName>
        <fullName evidence="2">Uncharacterized protein</fullName>
    </submittedName>
</protein>
<reference evidence="2 3" key="1">
    <citation type="submission" date="2024-01" db="EMBL/GenBank/DDBJ databases">
        <authorList>
            <person name="Waweru B."/>
        </authorList>
    </citation>
    <scope>NUCLEOTIDE SEQUENCE [LARGE SCALE GENOMIC DNA]</scope>
</reference>
<feature type="non-terminal residue" evidence="2">
    <location>
        <position position="1"/>
    </location>
</feature>
<feature type="region of interest" description="Disordered" evidence="1">
    <location>
        <begin position="42"/>
        <end position="64"/>
    </location>
</feature>
<evidence type="ECO:0000313" key="2">
    <source>
        <dbReference type="EMBL" id="CAK7339879.1"/>
    </source>
</evidence>
<comment type="caution">
    <text evidence="2">The sequence shown here is derived from an EMBL/GenBank/DDBJ whole genome shotgun (WGS) entry which is preliminary data.</text>
</comment>
<accession>A0AAV1RX21</accession>
<sequence>LCIIQGEEKDGDSPIRVEQVARLETIEFMIQKKEFEEIDRAKEKRLKPSIEDPPSLELKTLPNT</sequence>
<keyword evidence="3" id="KW-1185">Reference proteome</keyword>
<name>A0AAV1RX21_9ROSI</name>
<gene>
    <name evidence="2" type="ORF">DCAF_LOCUS14956</name>
</gene>
<evidence type="ECO:0000256" key="1">
    <source>
        <dbReference type="SAM" id="MobiDB-lite"/>
    </source>
</evidence>
<evidence type="ECO:0000313" key="3">
    <source>
        <dbReference type="Proteomes" id="UP001314170"/>
    </source>
</evidence>
<dbReference type="EMBL" id="CAWUPB010001159">
    <property type="protein sequence ID" value="CAK7339879.1"/>
    <property type="molecule type" value="Genomic_DNA"/>
</dbReference>
<organism evidence="2 3">
    <name type="scientific">Dovyalis caffra</name>
    <dbReference type="NCBI Taxonomy" id="77055"/>
    <lineage>
        <taxon>Eukaryota</taxon>
        <taxon>Viridiplantae</taxon>
        <taxon>Streptophyta</taxon>
        <taxon>Embryophyta</taxon>
        <taxon>Tracheophyta</taxon>
        <taxon>Spermatophyta</taxon>
        <taxon>Magnoliopsida</taxon>
        <taxon>eudicotyledons</taxon>
        <taxon>Gunneridae</taxon>
        <taxon>Pentapetalae</taxon>
        <taxon>rosids</taxon>
        <taxon>fabids</taxon>
        <taxon>Malpighiales</taxon>
        <taxon>Salicaceae</taxon>
        <taxon>Flacourtieae</taxon>
        <taxon>Dovyalis</taxon>
    </lineage>
</organism>
<dbReference type="Proteomes" id="UP001314170">
    <property type="component" value="Unassembled WGS sequence"/>
</dbReference>
<proteinExistence type="predicted"/>